<dbReference type="Gene3D" id="2.160.10.10">
    <property type="entry name" value="Hexapeptide repeat proteins"/>
    <property type="match status" value="1"/>
</dbReference>
<evidence type="ECO:0000313" key="5">
    <source>
        <dbReference type="EMBL" id="TLF46998.1"/>
    </source>
</evidence>
<proteinExistence type="inferred from homology"/>
<dbReference type="PANTHER" id="PTHR23416">
    <property type="entry name" value="SIALIC ACID SYNTHASE-RELATED"/>
    <property type="match status" value="1"/>
</dbReference>
<keyword evidence="2 5" id="KW-0808">Transferase</keyword>
<evidence type="ECO:0000256" key="1">
    <source>
        <dbReference type="ARBA" id="ARBA00007274"/>
    </source>
</evidence>
<dbReference type="RefSeq" id="WP_138257141.1">
    <property type="nucleotide sequence ID" value="NZ_VBUK01000001.1"/>
</dbReference>
<dbReference type="PROSITE" id="PS00101">
    <property type="entry name" value="HEXAPEP_TRANSFERASES"/>
    <property type="match status" value="1"/>
</dbReference>
<keyword evidence="3" id="KW-0677">Repeat</keyword>
<reference evidence="5 6" key="1">
    <citation type="journal article" date="2017" name="Int. J. Syst. Evol. Microbiol.">
        <title>Maripseudobacter aurantiacus gen. nov., sp. nov., a novel member of the family Flavobacteriaceae isolated from a sedimentation basin.</title>
        <authorList>
            <person name="Chen C."/>
            <person name="Su Y."/>
            <person name="Tao T."/>
            <person name="Fu G."/>
            <person name="Zhang C."/>
            <person name="Sun C."/>
            <person name="Zhang X."/>
            <person name="Wu M."/>
        </authorList>
    </citation>
    <scope>NUCLEOTIDE SEQUENCE [LARGE SCALE GENOMIC DNA]</scope>
    <source>
        <strain evidence="6">CDA4</strain>
    </source>
</reference>
<evidence type="ECO:0000256" key="3">
    <source>
        <dbReference type="ARBA" id="ARBA00022737"/>
    </source>
</evidence>
<sequence length="187" mass="20385">MNKKNIFKRLTSGEVIPMDDPDYGAIREMVNRTKKLSNQLNRADHVDDIRSILGEIIGKKVDDSTTLFTPFYTNIGINITLGKNIFINHACSFLDLGGIEIKDDVMIGPRVNITSENHPTEIATRKSMVPSRVIIEENVWIGAGATILPGVRVGRNSVVAAGALVNKDVPPNTVVGGIPAKILKNLN</sequence>
<evidence type="ECO:0000256" key="2">
    <source>
        <dbReference type="ARBA" id="ARBA00022679"/>
    </source>
</evidence>
<dbReference type="InterPro" id="IPR051159">
    <property type="entry name" value="Hexapeptide_acetyltransf"/>
</dbReference>
<dbReference type="InterPro" id="IPR011004">
    <property type="entry name" value="Trimer_LpxA-like_sf"/>
</dbReference>
<dbReference type="InterPro" id="IPR018357">
    <property type="entry name" value="Hexapep_transf_CS"/>
</dbReference>
<comment type="similarity">
    <text evidence="1">Belongs to the transferase hexapeptide repeat family.</text>
</comment>
<protein>
    <submittedName>
        <fullName evidence="5">Sugar O-acetyltransferase</fullName>
    </submittedName>
</protein>
<keyword evidence="6" id="KW-1185">Reference proteome</keyword>
<dbReference type="OrthoDB" id="9812571at2"/>
<dbReference type="Pfam" id="PF00132">
    <property type="entry name" value="Hexapep"/>
    <property type="match status" value="1"/>
</dbReference>
<dbReference type="GO" id="GO:0008374">
    <property type="term" value="F:O-acyltransferase activity"/>
    <property type="evidence" value="ECO:0007669"/>
    <property type="project" value="TreeGrafter"/>
</dbReference>
<gene>
    <name evidence="5" type="ORF">FEK29_04305</name>
</gene>
<dbReference type="EMBL" id="VBUK01000001">
    <property type="protein sequence ID" value="TLF46998.1"/>
    <property type="molecule type" value="Genomic_DNA"/>
</dbReference>
<dbReference type="Proteomes" id="UP000308382">
    <property type="component" value="Unassembled WGS sequence"/>
</dbReference>
<comment type="caution">
    <text evidence="5">The sequence shown here is derived from an EMBL/GenBank/DDBJ whole genome shotgun (WGS) entry which is preliminary data.</text>
</comment>
<dbReference type="PANTHER" id="PTHR23416:SF23">
    <property type="entry name" value="ACETYLTRANSFERASE C18B11.09C-RELATED"/>
    <property type="match status" value="1"/>
</dbReference>
<accession>A0A5R8MBQ9</accession>
<name>A0A5R8MBQ9_9FLAO</name>
<keyword evidence="4" id="KW-0012">Acyltransferase</keyword>
<organism evidence="5 6">
    <name type="scientific">Maribacter aurantiacus</name>
    <dbReference type="NCBI Taxonomy" id="1882343"/>
    <lineage>
        <taxon>Bacteria</taxon>
        <taxon>Pseudomonadati</taxon>
        <taxon>Bacteroidota</taxon>
        <taxon>Flavobacteriia</taxon>
        <taxon>Flavobacteriales</taxon>
        <taxon>Flavobacteriaceae</taxon>
        <taxon>Maribacter</taxon>
    </lineage>
</organism>
<dbReference type="InterPro" id="IPR001451">
    <property type="entry name" value="Hexapep"/>
</dbReference>
<dbReference type="SUPFAM" id="SSF51161">
    <property type="entry name" value="Trimeric LpxA-like enzymes"/>
    <property type="match status" value="1"/>
</dbReference>
<evidence type="ECO:0000256" key="4">
    <source>
        <dbReference type="ARBA" id="ARBA00023315"/>
    </source>
</evidence>
<dbReference type="AlphaFoldDB" id="A0A5R8MBQ9"/>
<evidence type="ECO:0000313" key="6">
    <source>
        <dbReference type="Proteomes" id="UP000308382"/>
    </source>
</evidence>